<sequence length="128" mass="14618">MSQTRGTGSQRLQLQTSHAMMLTKLDLPGDRKRRVNLKISEVPDDISPAELPHHLRHLLTIILPHAQAKKLMYDACTDAIYSHPRCDQFRVIPYHVLPGLNQKHAAMEKVLRPDHQSTAYSWSTYLGL</sequence>
<gene>
    <name evidence="1" type="ORF">PECUL_23A023912</name>
</gene>
<reference evidence="1" key="1">
    <citation type="submission" date="2022-03" db="EMBL/GenBank/DDBJ databases">
        <authorList>
            <person name="Alioto T."/>
            <person name="Alioto T."/>
            <person name="Gomez Garrido J."/>
        </authorList>
    </citation>
    <scope>NUCLEOTIDE SEQUENCE</scope>
</reference>
<organism evidence="1 2">
    <name type="scientific">Pelobates cultripes</name>
    <name type="common">Western spadefoot toad</name>
    <dbReference type="NCBI Taxonomy" id="61616"/>
    <lineage>
        <taxon>Eukaryota</taxon>
        <taxon>Metazoa</taxon>
        <taxon>Chordata</taxon>
        <taxon>Craniata</taxon>
        <taxon>Vertebrata</taxon>
        <taxon>Euteleostomi</taxon>
        <taxon>Amphibia</taxon>
        <taxon>Batrachia</taxon>
        <taxon>Anura</taxon>
        <taxon>Pelobatoidea</taxon>
        <taxon>Pelobatidae</taxon>
        <taxon>Pelobates</taxon>
    </lineage>
</organism>
<keyword evidence="2" id="KW-1185">Reference proteome</keyword>
<dbReference type="AlphaFoldDB" id="A0AAD1SG00"/>
<protein>
    <submittedName>
        <fullName evidence="1">Uncharacterized protein</fullName>
    </submittedName>
</protein>
<accession>A0AAD1SG00</accession>
<evidence type="ECO:0000313" key="2">
    <source>
        <dbReference type="Proteomes" id="UP001295444"/>
    </source>
</evidence>
<name>A0AAD1SG00_PELCU</name>
<dbReference type="Proteomes" id="UP001295444">
    <property type="component" value="Chromosome 06"/>
</dbReference>
<dbReference type="EMBL" id="OW240917">
    <property type="protein sequence ID" value="CAH2300844.1"/>
    <property type="molecule type" value="Genomic_DNA"/>
</dbReference>
<proteinExistence type="predicted"/>
<evidence type="ECO:0000313" key="1">
    <source>
        <dbReference type="EMBL" id="CAH2300844.1"/>
    </source>
</evidence>